<dbReference type="PROSITE" id="PS50943">
    <property type="entry name" value="HTH_CROC1"/>
    <property type="match status" value="1"/>
</dbReference>
<dbReference type="PANTHER" id="PTHR30146">
    <property type="entry name" value="LACI-RELATED TRANSCRIPTIONAL REPRESSOR"/>
    <property type="match status" value="1"/>
</dbReference>
<dbReference type="Pfam" id="PF13407">
    <property type="entry name" value="Peripla_BP_4"/>
    <property type="match status" value="1"/>
</dbReference>
<dbReference type="EMBL" id="WHJE01000022">
    <property type="protein sequence ID" value="KAE8764810.1"/>
    <property type="molecule type" value="Genomic_DNA"/>
</dbReference>
<dbReference type="PANTHER" id="PTHR30146:SF109">
    <property type="entry name" value="HTH-TYPE TRANSCRIPTIONAL REGULATOR GALS"/>
    <property type="match status" value="1"/>
</dbReference>
<evidence type="ECO:0000256" key="1">
    <source>
        <dbReference type="ARBA" id="ARBA00023015"/>
    </source>
</evidence>
<sequence>MARATLKDVAARAGVSRSTASLVVSGSSRISPQTSERVRRAMAELGYVYDRSAANLRRARTGTLGLVLTDLSNPYFAALVMALEDQVHREGRTLLIGCSRDDAARQAELLTAMAEHRVDGVLLLPAHASTADVTAPLDAHGIPLVMFARHLSGPTPYVGPDNVEAGRLLGRHLAATGMRSVVLLGGPPDSSAWRERSEGLRAGAAGAFELVTEPATGVETAAAAADAVAELLGGGAWPDCIVGYNDVVAMGVATGLRRAGVTPGPDVAVAGFDDIPAAEQQVPPLTSVATRAEEVGRTCAAVLLDLLAGQTVVTGPRLVPPALRVRASTGSWRPRRHRPDVP</sequence>
<organism evidence="6 7">
    <name type="scientific">Georgenia thermotolerans</name>
    <dbReference type="NCBI Taxonomy" id="527326"/>
    <lineage>
        <taxon>Bacteria</taxon>
        <taxon>Bacillati</taxon>
        <taxon>Actinomycetota</taxon>
        <taxon>Actinomycetes</taxon>
        <taxon>Micrococcales</taxon>
        <taxon>Bogoriellaceae</taxon>
        <taxon>Georgenia</taxon>
    </lineage>
</organism>
<comment type="caution">
    <text evidence="6">The sequence shown here is derived from an EMBL/GenBank/DDBJ whole genome shotgun (WGS) entry which is preliminary data.</text>
</comment>
<dbReference type="AlphaFoldDB" id="A0A7J5URG2"/>
<dbReference type="InterPro" id="IPR000843">
    <property type="entry name" value="HTH_LacI"/>
</dbReference>
<dbReference type="InterPro" id="IPR001387">
    <property type="entry name" value="Cro/C1-type_HTH"/>
</dbReference>
<dbReference type="GO" id="GO:0003700">
    <property type="term" value="F:DNA-binding transcription factor activity"/>
    <property type="evidence" value="ECO:0007669"/>
    <property type="project" value="TreeGrafter"/>
</dbReference>
<evidence type="ECO:0000313" key="6">
    <source>
        <dbReference type="EMBL" id="KAE8764810.1"/>
    </source>
</evidence>
<name>A0A7J5URG2_9MICO</name>
<evidence type="ECO:0000313" key="7">
    <source>
        <dbReference type="Proteomes" id="UP000451860"/>
    </source>
</evidence>
<keyword evidence="7" id="KW-1185">Reference proteome</keyword>
<feature type="domain" description="HTH cro/C1-type" evidence="5">
    <location>
        <begin position="5"/>
        <end position="48"/>
    </location>
</feature>
<dbReference type="Pfam" id="PF00356">
    <property type="entry name" value="LacI"/>
    <property type="match status" value="1"/>
</dbReference>
<gene>
    <name evidence="6" type="ORF">GB883_07110</name>
</gene>
<dbReference type="RefSeq" id="WP_152199801.1">
    <property type="nucleotide sequence ID" value="NZ_VUKF01000002.1"/>
</dbReference>
<dbReference type="SUPFAM" id="SSF53822">
    <property type="entry name" value="Periplasmic binding protein-like I"/>
    <property type="match status" value="1"/>
</dbReference>
<feature type="domain" description="HTH lacI-type" evidence="4">
    <location>
        <begin position="4"/>
        <end position="58"/>
    </location>
</feature>
<keyword evidence="3" id="KW-0804">Transcription</keyword>
<reference evidence="6 7" key="1">
    <citation type="submission" date="2019-10" db="EMBL/GenBank/DDBJ databases">
        <title>Georgenia wutianyii sp. nov. and Georgenia yuyongxinii sp. nov. isolated from plateau pika (Ochotona curzoniae) in the Qinghai-Tibet plateau of China.</title>
        <authorList>
            <person name="Tian Z."/>
        </authorList>
    </citation>
    <scope>NUCLEOTIDE SEQUENCE [LARGE SCALE GENOMIC DNA]</scope>
    <source>
        <strain evidence="6 7">DSM 21501</strain>
    </source>
</reference>
<dbReference type="PROSITE" id="PS00356">
    <property type="entry name" value="HTH_LACI_1"/>
    <property type="match status" value="1"/>
</dbReference>
<dbReference type="InterPro" id="IPR010982">
    <property type="entry name" value="Lambda_DNA-bd_dom_sf"/>
</dbReference>
<evidence type="ECO:0000256" key="3">
    <source>
        <dbReference type="ARBA" id="ARBA00023163"/>
    </source>
</evidence>
<dbReference type="CDD" id="cd01392">
    <property type="entry name" value="HTH_LacI"/>
    <property type="match status" value="1"/>
</dbReference>
<dbReference type="OrthoDB" id="37081at2"/>
<dbReference type="GO" id="GO:0000976">
    <property type="term" value="F:transcription cis-regulatory region binding"/>
    <property type="evidence" value="ECO:0007669"/>
    <property type="project" value="TreeGrafter"/>
</dbReference>
<keyword evidence="2" id="KW-0238">DNA-binding</keyword>
<evidence type="ECO:0000256" key="2">
    <source>
        <dbReference type="ARBA" id="ARBA00023125"/>
    </source>
</evidence>
<evidence type="ECO:0000259" key="4">
    <source>
        <dbReference type="PROSITE" id="PS50932"/>
    </source>
</evidence>
<dbReference type="PROSITE" id="PS50932">
    <property type="entry name" value="HTH_LACI_2"/>
    <property type="match status" value="1"/>
</dbReference>
<dbReference type="SUPFAM" id="SSF47413">
    <property type="entry name" value="lambda repressor-like DNA-binding domains"/>
    <property type="match status" value="1"/>
</dbReference>
<dbReference type="InterPro" id="IPR028082">
    <property type="entry name" value="Peripla_BP_I"/>
</dbReference>
<proteinExistence type="predicted"/>
<dbReference type="SMART" id="SM00354">
    <property type="entry name" value="HTH_LACI"/>
    <property type="match status" value="1"/>
</dbReference>
<evidence type="ECO:0000259" key="5">
    <source>
        <dbReference type="PROSITE" id="PS50943"/>
    </source>
</evidence>
<protein>
    <submittedName>
        <fullName evidence="6">Substrate-binding domain-containing protein</fullName>
    </submittedName>
</protein>
<accession>A0A7J5URG2</accession>
<dbReference type="Gene3D" id="3.40.50.2300">
    <property type="match status" value="2"/>
</dbReference>
<dbReference type="Proteomes" id="UP000451860">
    <property type="component" value="Unassembled WGS sequence"/>
</dbReference>
<dbReference type="InterPro" id="IPR025997">
    <property type="entry name" value="SBP_2_dom"/>
</dbReference>
<dbReference type="Gene3D" id="1.10.260.40">
    <property type="entry name" value="lambda repressor-like DNA-binding domains"/>
    <property type="match status" value="1"/>
</dbReference>
<keyword evidence="1" id="KW-0805">Transcription regulation</keyword>